<protein>
    <recommendedName>
        <fullName evidence="4">RRM domain-containing protein</fullName>
    </recommendedName>
</protein>
<evidence type="ECO:0000256" key="1">
    <source>
        <dbReference type="SAM" id="MobiDB-lite"/>
    </source>
</evidence>
<evidence type="ECO:0000313" key="3">
    <source>
        <dbReference type="Proteomes" id="UP000750502"/>
    </source>
</evidence>
<dbReference type="AlphaFoldDB" id="A0A9P7L0Y7"/>
<organism evidence="2 3">
    <name type="scientific">Fusarium xylarioides</name>
    <dbReference type="NCBI Taxonomy" id="221167"/>
    <lineage>
        <taxon>Eukaryota</taxon>
        <taxon>Fungi</taxon>
        <taxon>Dikarya</taxon>
        <taxon>Ascomycota</taxon>
        <taxon>Pezizomycotina</taxon>
        <taxon>Sordariomycetes</taxon>
        <taxon>Hypocreomycetidae</taxon>
        <taxon>Hypocreales</taxon>
        <taxon>Nectriaceae</taxon>
        <taxon>Fusarium</taxon>
        <taxon>Fusarium fujikuroi species complex</taxon>
    </lineage>
</organism>
<evidence type="ECO:0000313" key="2">
    <source>
        <dbReference type="EMBL" id="KAG5760667.1"/>
    </source>
</evidence>
<comment type="caution">
    <text evidence="2">The sequence shown here is derived from an EMBL/GenBank/DDBJ whole genome shotgun (WGS) entry which is preliminary data.</text>
</comment>
<dbReference type="InterPro" id="IPR012677">
    <property type="entry name" value="Nucleotide-bd_a/b_plait_sf"/>
</dbReference>
<feature type="compositionally biased region" description="Polar residues" evidence="1">
    <location>
        <begin position="167"/>
        <end position="191"/>
    </location>
</feature>
<dbReference type="SUPFAM" id="SSF54928">
    <property type="entry name" value="RNA-binding domain, RBD"/>
    <property type="match status" value="1"/>
</dbReference>
<proteinExistence type="predicted"/>
<dbReference type="Proteomes" id="UP000750502">
    <property type="component" value="Unassembled WGS sequence"/>
</dbReference>
<reference evidence="2" key="2">
    <citation type="submission" date="2020-10" db="EMBL/GenBank/DDBJ databases">
        <authorList>
            <person name="Peck L.D."/>
            <person name="Nowell R.W."/>
            <person name="Flood J."/>
            <person name="Ryan M.J."/>
            <person name="Barraclough T.G."/>
        </authorList>
    </citation>
    <scope>NUCLEOTIDE SEQUENCE</scope>
    <source>
        <strain evidence="2">IMI 127659i</strain>
    </source>
</reference>
<dbReference type="Gene3D" id="3.30.70.330">
    <property type="match status" value="1"/>
</dbReference>
<dbReference type="InterPro" id="IPR035979">
    <property type="entry name" value="RBD_domain_sf"/>
</dbReference>
<name>A0A9P7L0Y7_9HYPO</name>
<evidence type="ECO:0008006" key="4">
    <source>
        <dbReference type="Google" id="ProtNLM"/>
    </source>
</evidence>
<dbReference type="GO" id="GO:0003676">
    <property type="term" value="F:nucleic acid binding"/>
    <property type="evidence" value="ECO:0007669"/>
    <property type="project" value="InterPro"/>
</dbReference>
<dbReference type="EMBL" id="JADFTT010000521">
    <property type="protein sequence ID" value="KAG5760667.1"/>
    <property type="molecule type" value="Genomic_DNA"/>
</dbReference>
<reference evidence="2" key="1">
    <citation type="journal article" date="2020" name="bioRxiv">
        <title>Historical genomics reveals the evolutionary mechanisms behind multiple outbreaks of the host-specific coffee wilt pathogen Fusarium xylarioides.</title>
        <authorList>
            <person name="Peck D."/>
            <person name="Nowell R.W."/>
            <person name="Flood J."/>
            <person name="Ryan M.J."/>
            <person name="Barraclough T.G."/>
        </authorList>
    </citation>
    <scope>NUCLEOTIDE SEQUENCE</scope>
    <source>
        <strain evidence="2">IMI 127659i</strain>
    </source>
</reference>
<gene>
    <name evidence="2" type="ORF">H9Q72_011210</name>
</gene>
<feature type="region of interest" description="Disordered" evidence="1">
    <location>
        <begin position="94"/>
        <end position="191"/>
    </location>
</feature>
<keyword evidence="3" id="KW-1185">Reference proteome</keyword>
<sequence>MDQGAIPKEMVVNLANIDFAAGKKDVENLVRGKGFIAKFYWPEKSPKDNKAHKGWCWIVFTMKATAGRAVGALNDASLNGRQLKARIVRQNATALKAQGPGSGYRQASGSLRPPGHPESAGTKPGHLQISGHPEPIPPESGNRQTSNPSPAPGHPKSAGTKPGHGQSVATNSSQQEAMQKNTDLSKAAGTMSTAAPQAIAVADDSSDSSTYPSSWKYNPEHPDIFYQSFMKKMKQEDATLGKKGIVSRPRVIEHPNGRMNLRSIQVPSPHPLNDEAAKMTFIYVQKCSKNEENLFKRISLDQLPAHLADD</sequence>
<accession>A0A9P7L0Y7</accession>